<keyword evidence="1" id="KW-0479">Metal-binding</keyword>
<evidence type="ECO:0000256" key="2">
    <source>
        <dbReference type="ARBA" id="ARBA00022741"/>
    </source>
</evidence>
<dbReference type="InterPro" id="IPR030394">
    <property type="entry name" value="G_HFLX_dom"/>
</dbReference>
<proteinExistence type="inferred from homology"/>
<evidence type="ECO:0000259" key="7">
    <source>
        <dbReference type="PROSITE" id="PS51705"/>
    </source>
</evidence>
<dbReference type="PIRSF" id="PIRSF006809">
    <property type="entry name" value="GTP-binding_hflX_prd"/>
    <property type="match status" value="1"/>
</dbReference>
<comment type="subunit">
    <text evidence="5">Monomer. Associates with the 50S ribosomal subunit.</text>
</comment>
<dbReference type="Gene3D" id="3.40.50.300">
    <property type="entry name" value="P-loop containing nucleotide triphosphate hydrolases"/>
    <property type="match status" value="1"/>
</dbReference>
<dbReference type="InterPro" id="IPR006073">
    <property type="entry name" value="GTP-bd"/>
</dbReference>
<dbReference type="InterPro" id="IPR032305">
    <property type="entry name" value="GTP-bd_M"/>
</dbReference>
<evidence type="ECO:0000256" key="5">
    <source>
        <dbReference type="HAMAP-Rule" id="MF_00900"/>
    </source>
</evidence>
<dbReference type="Gene3D" id="3.40.50.11060">
    <property type="entry name" value="GTPase HflX, N-terminal domain"/>
    <property type="match status" value="1"/>
</dbReference>
<keyword evidence="3" id="KW-0460">Magnesium</keyword>
<keyword evidence="9" id="KW-1185">Reference proteome</keyword>
<keyword evidence="5" id="KW-0963">Cytoplasm</keyword>
<dbReference type="Proteomes" id="UP001454489">
    <property type="component" value="Unassembled WGS sequence"/>
</dbReference>
<sequence length="412" mass="46539">MPLYEVEQETERVILVGVSQQDGDDAEDSVAELAELVETAGAVVVGTLIQKRENIHPGTYVGTGKVFELEELIEQTGATGIVCDDELSPAQLKNLEEALKTKVMDRTLIILDIFATRASTSEGKIQVELAQLKYRLSRLSGLGPSLSRLGGGIGTRGPGEKKLEMDRRLINSRVAQLNRELKEVQRHREVNRQQRKRSGIPVVAVVGYTNAGKSTLLNHLTNAEVLEEDKLFATLDPTTRILELTNHQKVLMTDTVGFIRKLPHHLIDAFRSTLEEAKYADIILHVVDASNPQMDKQMYIVYDTLRNLEVEGKKIITAFNKTDRIGQPEPLHDFRAERTVHISAKYGDGLEDLKNILEEILREEKDFLECTIPYRDAGVIQKIREKGELLSEEYREDGIFVRAWVPKEFHYM</sequence>
<dbReference type="InterPro" id="IPR016496">
    <property type="entry name" value="GTPase_HflX"/>
</dbReference>
<dbReference type="InterPro" id="IPR027417">
    <property type="entry name" value="P-loop_NTPase"/>
</dbReference>
<dbReference type="InterPro" id="IPR005225">
    <property type="entry name" value="Small_GTP-bd"/>
</dbReference>
<evidence type="ECO:0000313" key="9">
    <source>
        <dbReference type="Proteomes" id="UP001454489"/>
    </source>
</evidence>
<feature type="coiled-coil region" evidence="6">
    <location>
        <begin position="160"/>
        <end position="197"/>
    </location>
</feature>
<dbReference type="Pfam" id="PF01926">
    <property type="entry name" value="MMR_HSR1"/>
    <property type="match status" value="1"/>
</dbReference>
<dbReference type="Pfam" id="PF13167">
    <property type="entry name" value="GTP-bdg_N"/>
    <property type="match status" value="1"/>
</dbReference>
<evidence type="ECO:0000256" key="4">
    <source>
        <dbReference type="ARBA" id="ARBA00023134"/>
    </source>
</evidence>
<dbReference type="CDD" id="cd01878">
    <property type="entry name" value="HflX"/>
    <property type="match status" value="1"/>
</dbReference>
<dbReference type="Pfam" id="PF16360">
    <property type="entry name" value="GTP-bdg_M"/>
    <property type="match status" value="1"/>
</dbReference>
<comment type="subcellular location">
    <subcellularLocation>
        <location evidence="5">Cytoplasm</location>
    </subcellularLocation>
    <text evidence="5">May associate with membranes.</text>
</comment>
<keyword evidence="6" id="KW-0175">Coiled coil</keyword>
<evidence type="ECO:0000256" key="6">
    <source>
        <dbReference type="SAM" id="Coils"/>
    </source>
</evidence>
<accession>A0ABV1HB07</accession>
<dbReference type="PROSITE" id="PS51705">
    <property type="entry name" value="G_HFLX"/>
    <property type="match status" value="1"/>
</dbReference>
<dbReference type="PANTHER" id="PTHR10229:SF0">
    <property type="entry name" value="GTP-BINDING PROTEIN 6-RELATED"/>
    <property type="match status" value="1"/>
</dbReference>
<comment type="caution">
    <text evidence="8">The sequence shown here is derived from an EMBL/GenBank/DDBJ whole genome shotgun (WGS) entry which is preliminary data.</text>
</comment>
<dbReference type="RefSeq" id="WP_353529655.1">
    <property type="nucleotide sequence ID" value="NZ_JBBMEX010000002.1"/>
</dbReference>
<dbReference type="NCBIfam" id="TIGR00231">
    <property type="entry name" value="small_GTP"/>
    <property type="match status" value="1"/>
</dbReference>
<dbReference type="PRINTS" id="PR00326">
    <property type="entry name" value="GTP1OBG"/>
</dbReference>
<protein>
    <recommendedName>
        <fullName evidence="5">GTPase HflX</fullName>
    </recommendedName>
    <alternativeName>
        <fullName evidence="5">GTP-binding protein HflX</fullName>
    </alternativeName>
</protein>
<dbReference type="Gene3D" id="6.10.250.2860">
    <property type="match status" value="1"/>
</dbReference>
<feature type="domain" description="Hflx-type G" evidence="7">
    <location>
        <begin position="201"/>
        <end position="365"/>
    </location>
</feature>
<reference evidence="8 9" key="1">
    <citation type="submission" date="2024-03" db="EMBL/GenBank/DDBJ databases">
        <title>Human intestinal bacterial collection.</title>
        <authorList>
            <person name="Pauvert C."/>
            <person name="Hitch T.C.A."/>
            <person name="Clavel T."/>
        </authorList>
    </citation>
    <scope>NUCLEOTIDE SEQUENCE [LARGE SCALE GENOMIC DNA]</scope>
    <source>
        <strain evidence="8 9">CLA-AA-H185</strain>
    </source>
</reference>
<dbReference type="SUPFAM" id="SSF52540">
    <property type="entry name" value="P-loop containing nucleoside triphosphate hydrolases"/>
    <property type="match status" value="1"/>
</dbReference>
<dbReference type="PANTHER" id="PTHR10229">
    <property type="entry name" value="GTP-BINDING PROTEIN HFLX"/>
    <property type="match status" value="1"/>
</dbReference>
<gene>
    <name evidence="5 8" type="primary">hflX</name>
    <name evidence="8" type="ORF">WMO43_02020</name>
</gene>
<dbReference type="InterPro" id="IPR025121">
    <property type="entry name" value="GTPase_HflX_N"/>
</dbReference>
<comment type="similarity">
    <text evidence="5">Belongs to the TRAFAC class OBG-HflX-like GTPase superfamily. HflX GTPase family.</text>
</comment>
<evidence type="ECO:0000256" key="1">
    <source>
        <dbReference type="ARBA" id="ARBA00022723"/>
    </source>
</evidence>
<evidence type="ECO:0000256" key="3">
    <source>
        <dbReference type="ARBA" id="ARBA00022842"/>
    </source>
</evidence>
<comment type="function">
    <text evidence="5">GTPase that associates with the 50S ribosomal subunit and may have a role during protein synthesis or ribosome biogenesis.</text>
</comment>
<dbReference type="NCBIfam" id="TIGR03156">
    <property type="entry name" value="GTP_HflX"/>
    <property type="match status" value="1"/>
</dbReference>
<name>A0ABV1HB07_9FIRM</name>
<organism evidence="8 9">
    <name type="scientific">Maccoyibacter intestinihominis</name>
    <dbReference type="NCBI Taxonomy" id="3133499"/>
    <lineage>
        <taxon>Bacteria</taxon>
        <taxon>Bacillati</taxon>
        <taxon>Bacillota</taxon>
        <taxon>Clostridia</taxon>
        <taxon>Lachnospirales</taxon>
        <taxon>Lachnospiraceae</taxon>
        <taxon>Maccoyibacter</taxon>
    </lineage>
</organism>
<keyword evidence="4 5" id="KW-0342">GTP-binding</keyword>
<dbReference type="InterPro" id="IPR042108">
    <property type="entry name" value="GTPase_HflX_N_sf"/>
</dbReference>
<evidence type="ECO:0000313" key="8">
    <source>
        <dbReference type="EMBL" id="MEQ2556660.1"/>
    </source>
</evidence>
<keyword evidence="2 5" id="KW-0547">Nucleotide-binding</keyword>
<dbReference type="EMBL" id="JBBMEX010000002">
    <property type="protein sequence ID" value="MEQ2556660.1"/>
    <property type="molecule type" value="Genomic_DNA"/>
</dbReference>
<dbReference type="HAMAP" id="MF_00900">
    <property type="entry name" value="GTPase_HflX"/>
    <property type="match status" value="1"/>
</dbReference>